<protein>
    <submittedName>
        <fullName evidence="2">Uncharacterized protein</fullName>
    </submittedName>
</protein>
<dbReference type="EMBL" id="BK029940">
    <property type="protein sequence ID" value="DAD55869.1"/>
    <property type="molecule type" value="Genomic_DNA"/>
</dbReference>
<proteinExistence type="predicted"/>
<feature type="coiled-coil region" evidence="1">
    <location>
        <begin position="103"/>
        <end position="158"/>
    </location>
</feature>
<name>A0A8D9PES0_9VIRU</name>
<keyword evidence="1" id="KW-0175">Coiled coil</keyword>
<organism evidence="2">
    <name type="scientific">Bacteriophage sp</name>
    <dbReference type="NCBI Taxonomy" id="38018"/>
    <lineage>
        <taxon>Viruses</taxon>
    </lineage>
</organism>
<accession>A0A8D9PES0</accession>
<reference evidence="2" key="1">
    <citation type="journal article" date="2021" name="Proc. Natl. Acad. Sci. U.S.A.">
        <title>A Catalog of Tens of Thousands of Viruses from Human Metagenomes Reveals Hidden Associations with Chronic Diseases.</title>
        <authorList>
            <person name="Tisza M.J."/>
            <person name="Buck C.B."/>
        </authorList>
    </citation>
    <scope>NUCLEOTIDE SEQUENCE</scope>
    <source>
        <strain evidence="2">CtOZu12</strain>
    </source>
</reference>
<sequence>MDNYEAMKPWEHGKIVEIHHDIKSISVYPVVYENKDFYVCRVSGSTEVITIRKNSYQNYVFESYEKYMSWRQNNPLASLNSRRFYVHIPKNRKISFADNFPVRDSLDEALAKAEHAYDEEEKSFKRLQTSFEYYANRIEGTKETLRQKLAHIDNLKKQIAERDGKNNGF</sequence>
<evidence type="ECO:0000313" key="2">
    <source>
        <dbReference type="EMBL" id="DAD55869.1"/>
    </source>
</evidence>
<evidence type="ECO:0000256" key="1">
    <source>
        <dbReference type="SAM" id="Coils"/>
    </source>
</evidence>